<feature type="transmembrane region" description="Helical" evidence="2">
    <location>
        <begin position="46"/>
        <end position="65"/>
    </location>
</feature>
<organism evidence="3 4">
    <name type="scientific">Podospora anserina (strain S / ATCC MYA-4624 / DSM 980 / FGSC 10383)</name>
    <name type="common">Pleurage anserina</name>
    <dbReference type="NCBI Taxonomy" id="515849"/>
    <lineage>
        <taxon>Eukaryota</taxon>
        <taxon>Fungi</taxon>
        <taxon>Dikarya</taxon>
        <taxon>Ascomycota</taxon>
        <taxon>Pezizomycotina</taxon>
        <taxon>Sordariomycetes</taxon>
        <taxon>Sordariomycetidae</taxon>
        <taxon>Sordariales</taxon>
        <taxon>Podosporaceae</taxon>
        <taxon>Podospora</taxon>
        <taxon>Podospora anserina</taxon>
    </lineage>
</organism>
<keyword evidence="4" id="KW-1185">Reference proteome</keyword>
<keyword evidence="2" id="KW-0812">Transmembrane</keyword>
<accession>A0A090C9G1</accession>
<keyword evidence="2" id="KW-0472">Membrane</keyword>
<keyword evidence="2" id="KW-1133">Transmembrane helix</keyword>
<dbReference type="Pfam" id="PF12273">
    <property type="entry name" value="RCR"/>
    <property type="match status" value="1"/>
</dbReference>
<reference evidence="4" key="2">
    <citation type="journal article" date="2014" name="Genetics">
        <title>Maintaining two mating types: Structure of the mating type locus and its role in heterokaryosis in Podospora anserina.</title>
        <authorList>
            <person name="Grognet P."/>
            <person name="Bidard F."/>
            <person name="Kuchly C."/>
            <person name="Tong L.C.H."/>
            <person name="Coppin E."/>
            <person name="Benkhali J.A."/>
            <person name="Couloux A."/>
            <person name="Wincker P."/>
            <person name="Debuchy R."/>
            <person name="Silar P."/>
        </authorList>
    </citation>
    <scope>GENOME REANNOTATION</scope>
    <source>
        <strain evidence="4">S / ATCC MYA-4624 / DSM 980 / FGSC 10383</strain>
    </source>
</reference>
<sequence>MAIATLLPRQTYYYRNCTRDEDGFLISDENCYISFWNTKAGIIVKWSLFLAILLSLTLYLLIGYFHARKRVRSGLPPLGYHRFLVNRATLAQVDPRYRYPQSTFTPYNHNADGHQYYNMQGMPPPPVYDPNAPRPPVYEPPAGVSKYGEGNGNGTTPPPPQDNGYIYSPPPGPPPPAVVAPVPSSSLNEQYAPPPGPPPLTLQPQGTGNTNNPFRS</sequence>
<evidence type="ECO:0000313" key="3">
    <source>
        <dbReference type="EMBL" id="CDP23491.1"/>
    </source>
</evidence>
<dbReference type="Proteomes" id="UP000001197">
    <property type="component" value="Chromosome 1"/>
</dbReference>
<reference evidence="3 4" key="1">
    <citation type="journal article" date="2008" name="Genome Biol.">
        <title>The genome sequence of the model ascomycete fungus Podospora anserina.</title>
        <authorList>
            <person name="Espagne E."/>
            <person name="Lespinet O."/>
            <person name="Malagnac F."/>
            <person name="Da Silva C."/>
            <person name="Jaillon O."/>
            <person name="Porcel B.M."/>
            <person name="Couloux A."/>
            <person name="Aury J.-M."/>
            <person name="Segurens B."/>
            <person name="Poulain J."/>
            <person name="Anthouard V."/>
            <person name="Grossetete S."/>
            <person name="Khalili H."/>
            <person name="Coppin E."/>
            <person name="Dequard-Chablat M."/>
            <person name="Picard M."/>
            <person name="Contamine V."/>
            <person name="Arnaise S."/>
            <person name="Bourdais A."/>
            <person name="Berteaux-Lecellier V."/>
            <person name="Gautheret D."/>
            <person name="de Vries R.P."/>
            <person name="Battaglia E."/>
            <person name="Coutinho P.M."/>
            <person name="Danchin E.G.J."/>
            <person name="Henrissat B."/>
            <person name="El Khoury R."/>
            <person name="Sainsard-Chanet A."/>
            <person name="Boivin A."/>
            <person name="Pinan-Lucarre B."/>
            <person name="Sellem C.H."/>
            <person name="Debuchy R."/>
            <person name="Wincker P."/>
            <person name="Weissenbach J."/>
            <person name="Silar P."/>
        </authorList>
    </citation>
    <scope>NUCLEOTIDE SEQUENCE [LARGE SCALE GENOMIC DNA]</scope>
    <source>
        <strain evidence="4">S / ATCC MYA-4624 / DSM 980 / FGSC 10383</strain>
    </source>
</reference>
<dbReference type="InParanoid" id="A0A090C9G1"/>
<name>A0A090C9G1_PODAN</name>
<dbReference type="EMBL" id="FO904936">
    <property type="protein sequence ID" value="CDP23491.1"/>
    <property type="molecule type" value="Genomic_DNA"/>
</dbReference>
<dbReference type="InterPro" id="IPR020999">
    <property type="entry name" value="Chitin_synth_reg_RCR"/>
</dbReference>
<feature type="region of interest" description="Disordered" evidence="1">
    <location>
        <begin position="115"/>
        <end position="216"/>
    </location>
</feature>
<feature type="compositionally biased region" description="Pro residues" evidence="1">
    <location>
        <begin position="122"/>
        <end position="139"/>
    </location>
</feature>
<evidence type="ECO:0000313" key="4">
    <source>
        <dbReference type="Proteomes" id="UP000001197"/>
    </source>
</evidence>
<protein>
    <recommendedName>
        <fullName evidence="5">Ubiquitin-protein ligase</fullName>
    </recommendedName>
</protein>
<evidence type="ECO:0008006" key="5">
    <source>
        <dbReference type="Google" id="ProtNLM"/>
    </source>
</evidence>
<feature type="compositionally biased region" description="Pro residues" evidence="1">
    <location>
        <begin position="168"/>
        <end position="178"/>
    </location>
</feature>
<feature type="compositionally biased region" description="Pro residues" evidence="1">
    <location>
        <begin position="192"/>
        <end position="201"/>
    </location>
</feature>
<dbReference type="AlphaFoldDB" id="A0A090C9G1"/>
<evidence type="ECO:0000256" key="2">
    <source>
        <dbReference type="SAM" id="Phobius"/>
    </source>
</evidence>
<evidence type="ECO:0000256" key="1">
    <source>
        <dbReference type="SAM" id="MobiDB-lite"/>
    </source>
</evidence>
<dbReference type="eggNOG" id="ENOG502SWNK">
    <property type="taxonomic scope" value="Eukaryota"/>
</dbReference>
<proteinExistence type="predicted"/>